<evidence type="ECO:0000256" key="2">
    <source>
        <dbReference type="ARBA" id="ARBA00022723"/>
    </source>
</evidence>
<dbReference type="EMBL" id="CAJVCH010567793">
    <property type="protein sequence ID" value="CAG7832957.1"/>
    <property type="molecule type" value="Genomic_DNA"/>
</dbReference>
<gene>
    <name evidence="6" type="ORF">AFUS01_LOCUS42610</name>
</gene>
<accession>A0A8J2LMM7</accession>
<comment type="caution">
    <text evidence="6">The sequence shown here is derived from an EMBL/GenBank/DDBJ whole genome shotgun (WGS) entry which is preliminary data.</text>
</comment>
<dbReference type="AlphaFoldDB" id="A0A8J2LMM7"/>
<evidence type="ECO:0000256" key="3">
    <source>
        <dbReference type="ARBA" id="ARBA00022771"/>
    </source>
</evidence>
<evidence type="ECO:0000313" key="7">
    <source>
        <dbReference type="Proteomes" id="UP000708208"/>
    </source>
</evidence>
<keyword evidence="4" id="KW-0862">Zinc</keyword>
<name>A0A8J2LMM7_9HEXA</name>
<dbReference type="PANTHER" id="PTHR46481">
    <property type="entry name" value="ZINC FINGER BED DOMAIN-CONTAINING PROTEIN 4"/>
    <property type="match status" value="1"/>
</dbReference>
<evidence type="ECO:0000256" key="1">
    <source>
        <dbReference type="ARBA" id="ARBA00004123"/>
    </source>
</evidence>
<organism evidence="6 7">
    <name type="scientific">Allacma fusca</name>
    <dbReference type="NCBI Taxonomy" id="39272"/>
    <lineage>
        <taxon>Eukaryota</taxon>
        <taxon>Metazoa</taxon>
        <taxon>Ecdysozoa</taxon>
        <taxon>Arthropoda</taxon>
        <taxon>Hexapoda</taxon>
        <taxon>Collembola</taxon>
        <taxon>Symphypleona</taxon>
        <taxon>Sminthuridae</taxon>
        <taxon>Allacma</taxon>
    </lineage>
</organism>
<reference evidence="6" key="1">
    <citation type="submission" date="2021-06" db="EMBL/GenBank/DDBJ databases">
        <authorList>
            <person name="Hodson N. C."/>
            <person name="Mongue J. A."/>
            <person name="Jaron S. K."/>
        </authorList>
    </citation>
    <scope>NUCLEOTIDE SEQUENCE</scope>
</reference>
<sequence length="318" mass="35908">MSGNFVMRQLPFAIFRSGQTYEEVITSLQTLSNKKNVTKVPCYAHMLQLVIKDAINSSETVKLLIKDVKSLKKFFHASPYWYDKFKALAGKGLVNQADTRWNTVNYVFNRLKEPKVQDALDKVLAETRKSKTACKISFSKGDYEKLKVISDLLAPLTDLTNELQSDQVTSSLVIPGLSFAHSSIMDVHVGDDEELREFRLQLCKSLEFRFGSVNCEEESSSNNQKIRDLVFSNTKLIISSILDPRLKTSPFKDTETSGDVLNAGTCSQSSAVQILHQEFKEFGKKHQIVSLSQNSKDVDTPRVIIFQCFNNLKFRGNA</sequence>
<dbReference type="PANTHER" id="PTHR46481:SF10">
    <property type="entry name" value="ZINC FINGER BED DOMAIN-CONTAINING PROTEIN 39"/>
    <property type="match status" value="1"/>
</dbReference>
<evidence type="ECO:0000313" key="6">
    <source>
        <dbReference type="EMBL" id="CAG7832957.1"/>
    </source>
</evidence>
<evidence type="ECO:0000256" key="4">
    <source>
        <dbReference type="ARBA" id="ARBA00022833"/>
    </source>
</evidence>
<protein>
    <submittedName>
        <fullName evidence="6">Uncharacterized protein</fullName>
    </submittedName>
</protein>
<keyword evidence="7" id="KW-1185">Reference proteome</keyword>
<keyword evidence="5" id="KW-0539">Nucleus</keyword>
<dbReference type="InterPro" id="IPR052035">
    <property type="entry name" value="ZnF_BED_domain_contain"/>
</dbReference>
<keyword evidence="2" id="KW-0479">Metal-binding</keyword>
<comment type="subcellular location">
    <subcellularLocation>
        <location evidence="1">Nucleus</location>
    </subcellularLocation>
</comment>
<dbReference type="GO" id="GO:0005634">
    <property type="term" value="C:nucleus"/>
    <property type="evidence" value="ECO:0007669"/>
    <property type="project" value="UniProtKB-SubCell"/>
</dbReference>
<dbReference type="Proteomes" id="UP000708208">
    <property type="component" value="Unassembled WGS sequence"/>
</dbReference>
<proteinExistence type="predicted"/>
<dbReference type="GO" id="GO:0008270">
    <property type="term" value="F:zinc ion binding"/>
    <property type="evidence" value="ECO:0007669"/>
    <property type="project" value="UniProtKB-KW"/>
</dbReference>
<dbReference type="OrthoDB" id="1607513at2759"/>
<keyword evidence="3" id="KW-0863">Zinc-finger</keyword>
<evidence type="ECO:0000256" key="5">
    <source>
        <dbReference type="ARBA" id="ARBA00023242"/>
    </source>
</evidence>